<dbReference type="Pfam" id="PF00990">
    <property type="entry name" value="GGDEF"/>
    <property type="match status" value="1"/>
</dbReference>
<proteinExistence type="predicted"/>
<dbReference type="SUPFAM" id="SSF55785">
    <property type="entry name" value="PYP-like sensor domain (PAS domain)"/>
    <property type="match status" value="1"/>
</dbReference>
<dbReference type="Proteomes" id="UP001165663">
    <property type="component" value="Unassembled WGS sequence"/>
</dbReference>
<dbReference type="Gene3D" id="3.30.70.270">
    <property type="match status" value="1"/>
</dbReference>
<dbReference type="PANTHER" id="PTHR45138">
    <property type="entry name" value="REGULATORY COMPONENTS OF SENSORY TRANSDUCTION SYSTEM"/>
    <property type="match status" value="1"/>
</dbReference>
<accession>A0A9P3V000</accession>
<evidence type="ECO:0000313" key="4">
    <source>
        <dbReference type="EMBL" id="GLD31082.1"/>
    </source>
</evidence>
<dbReference type="PROSITE" id="PS50113">
    <property type="entry name" value="PAC"/>
    <property type="match status" value="1"/>
</dbReference>
<dbReference type="InterPro" id="IPR029787">
    <property type="entry name" value="Nucleotide_cyclase"/>
</dbReference>
<keyword evidence="5" id="KW-1185">Reference proteome</keyword>
<dbReference type="InterPro" id="IPR035965">
    <property type="entry name" value="PAS-like_dom_sf"/>
</dbReference>
<evidence type="ECO:0000259" key="2">
    <source>
        <dbReference type="PROSITE" id="PS50887"/>
    </source>
</evidence>
<comment type="caution">
    <text evidence="4">The sequence shown here is derived from an EMBL/GenBank/DDBJ whole genome shotgun (WGS) entry which is preliminary data.</text>
</comment>
<dbReference type="PROSITE" id="PS50887">
    <property type="entry name" value="GGDEF"/>
    <property type="match status" value="1"/>
</dbReference>
<dbReference type="SMART" id="SM00267">
    <property type="entry name" value="GGDEF"/>
    <property type="match status" value="1"/>
</dbReference>
<name>A0A9P3V000_9MYCO</name>
<gene>
    <name evidence="4" type="ORF">Mkiyose1413_29650</name>
    <name evidence="3" type="ORF">SRL2020028_39880</name>
</gene>
<reference evidence="4" key="1">
    <citation type="submission" date="2022-08" db="EMBL/GenBank/DDBJ databases">
        <title>Mycobacterium kiyosense sp. nov., scotochromogenic slow-glowing species isolated from respiratory specimens.</title>
        <authorList>
            <person name="Fukano H."/>
            <person name="Kazumi Y."/>
            <person name="Sakagami N."/>
            <person name="Ato M."/>
            <person name="Mitarai S."/>
            <person name="Hoshino Y."/>
        </authorList>
    </citation>
    <scope>NUCLEOTIDE SEQUENCE</scope>
    <source>
        <strain evidence="4">1413</strain>
        <strain evidence="3">SRL2020-028</strain>
    </source>
</reference>
<dbReference type="InterPro" id="IPR050469">
    <property type="entry name" value="Diguanylate_Cyclase"/>
</dbReference>
<dbReference type="NCBIfam" id="TIGR00254">
    <property type="entry name" value="GGDEF"/>
    <property type="match status" value="1"/>
</dbReference>
<protein>
    <submittedName>
        <fullName evidence="4">GGDEF domain-containing protein</fullName>
    </submittedName>
</protein>
<evidence type="ECO:0000313" key="5">
    <source>
        <dbReference type="Proteomes" id="UP001064782"/>
    </source>
</evidence>
<dbReference type="EMBL" id="BRZI01000020">
    <property type="protein sequence ID" value="GLD31082.1"/>
    <property type="molecule type" value="Genomic_DNA"/>
</dbReference>
<feature type="domain" description="PAC" evidence="1">
    <location>
        <begin position="140"/>
        <end position="191"/>
    </location>
</feature>
<organism evidence="4 5">
    <name type="scientific">Mycobacterium kiyosense</name>
    <dbReference type="NCBI Taxonomy" id="2871094"/>
    <lineage>
        <taxon>Bacteria</taxon>
        <taxon>Bacillati</taxon>
        <taxon>Actinomycetota</taxon>
        <taxon>Actinomycetes</taxon>
        <taxon>Mycobacteriales</taxon>
        <taxon>Mycobacteriaceae</taxon>
        <taxon>Mycobacterium</taxon>
    </lineage>
</organism>
<dbReference type="PANTHER" id="PTHR45138:SF9">
    <property type="entry name" value="DIGUANYLATE CYCLASE DGCM-RELATED"/>
    <property type="match status" value="1"/>
</dbReference>
<dbReference type="InterPro" id="IPR013656">
    <property type="entry name" value="PAS_4"/>
</dbReference>
<dbReference type="Gene3D" id="3.30.450.20">
    <property type="entry name" value="PAS domain"/>
    <property type="match status" value="1"/>
</dbReference>
<evidence type="ECO:0000313" key="3">
    <source>
        <dbReference type="EMBL" id="GLB84732.1"/>
    </source>
</evidence>
<sequence length="352" mass="38470">MESGALTESALTAQLAAEWPSEAADFTLSGTGPPVWQCVITPLDEPDGSATHMAIVRLPTDSQLRNDADFALVESLPDIVSRYDRNLRHLYVNPSLDKVTAPLTAQDHIGKDHYELNNAPEMAALFQSVYRTVFATGEVTQQDFEYPALDGPRHFVFRVVPEYGPDGEIRTVLNTARDITEIKALQRELEKLARSDPLTSLLNRRGFVDRAEAELQRVRRGDGRLSLLLLDIDDFKLVNDRSGHGAGDLVLIAIGDVLREELASGDFAGRVGGDEFCVAFVDSPAAEVRAQRIRHRISGLDERYGCTPGVGVSIGLTAAGADDSFADLIVRVDEAMYREKAANRARANHGSA</sequence>
<dbReference type="InterPro" id="IPR000014">
    <property type="entry name" value="PAS"/>
</dbReference>
<dbReference type="SUPFAM" id="SSF55073">
    <property type="entry name" value="Nucleotide cyclase"/>
    <property type="match status" value="1"/>
</dbReference>
<evidence type="ECO:0000259" key="1">
    <source>
        <dbReference type="PROSITE" id="PS50113"/>
    </source>
</evidence>
<dbReference type="Proteomes" id="UP001064782">
    <property type="component" value="Unassembled WGS sequence"/>
</dbReference>
<dbReference type="Pfam" id="PF08448">
    <property type="entry name" value="PAS_4"/>
    <property type="match status" value="1"/>
</dbReference>
<dbReference type="NCBIfam" id="TIGR00229">
    <property type="entry name" value="sensory_box"/>
    <property type="match status" value="1"/>
</dbReference>
<dbReference type="AlphaFoldDB" id="A0A9P3V000"/>
<dbReference type="GO" id="GO:0052621">
    <property type="term" value="F:diguanylate cyclase activity"/>
    <property type="evidence" value="ECO:0007669"/>
    <property type="project" value="TreeGrafter"/>
</dbReference>
<dbReference type="EMBL" id="BRXE01000059">
    <property type="protein sequence ID" value="GLB84732.1"/>
    <property type="molecule type" value="Genomic_DNA"/>
</dbReference>
<dbReference type="InterPro" id="IPR043128">
    <property type="entry name" value="Rev_trsase/Diguanyl_cyclase"/>
</dbReference>
<feature type="domain" description="GGDEF" evidence="2">
    <location>
        <begin position="223"/>
        <end position="352"/>
    </location>
</feature>
<dbReference type="CDD" id="cd01949">
    <property type="entry name" value="GGDEF"/>
    <property type="match status" value="1"/>
</dbReference>
<dbReference type="InterPro" id="IPR000700">
    <property type="entry name" value="PAS-assoc_C"/>
</dbReference>
<dbReference type="InterPro" id="IPR000160">
    <property type="entry name" value="GGDEF_dom"/>
</dbReference>